<dbReference type="OrthoDB" id="9802248at2"/>
<dbReference type="Pfam" id="PF00753">
    <property type="entry name" value="Lactamase_B"/>
    <property type="match status" value="1"/>
</dbReference>
<dbReference type="EMBL" id="AWTC01000018">
    <property type="protein sequence ID" value="EST10735.1"/>
    <property type="molecule type" value="Genomic_DNA"/>
</dbReference>
<proteinExistence type="predicted"/>
<reference evidence="2 3" key="1">
    <citation type="journal article" date="2013" name="Genome Announc.">
        <title>Genome Sequence of Sporolactobacillus laevolacticus DSM442, an Efficient Polymer-Grade D-Lactate Producer from Agricultural Waste Cottonseed as a Nitrogen Source.</title>
        <authorList>
            <person name="Wang H."/>
            <person name="Wang L."/>
            <person name="Ju J."/>
            <person name="Yu B."/>
            <person name="Ma Y."/>
        </authorList>
    </citation>
    <scope>NUCLEOTIDE SEQUENCE [LARGE SCALE GENOMIC DNA]</scope>
    <source>
        <strain evidence="2 3">DSM 442</strain>
    </source>
</reference>
<dbReference type="PATRIC" id="fig|1395513.3.peg.3125"/>
<protein>
    <submittedName>
        <fullName evidence="2">Lactamase</fullName>
    </submittedName>
</protein>
<dbReference type="eggNOG" id="COG0491">
    <property type="taxonomic scope" value="Bacteria"/>
</dbReference>
<evidence type="ECO:0000259" key="1">
    <source>
        <dbReference type="SMART" id="SM00849"/>
    </source>
</evidence>
<dbReference type="PANTHER" id="PTHR42951">
    <property type="entry name" value="METALLO-BETA-LACTAMASE DOMAIN-CONTAINING"/>
    <property type="match status" value="1"/>
</dbReference>
<accession>V6IUQ2</accession>
<sequence length="261" mass="29498">MSNTDWFTVEKIDSQTFAISEYGHWEHVHSYLLIGHERAALIDTGLGIGNLRSVVDQLTKLPVIVLTTHVHWDHIGSHGLFNKIYVHTKEKDWLENGIPGLSIEQIRKEVFRDITKPLPPSVQPENYNIFKGKPTGLFQDKDVFELGGRKLKVIDTPGHSPGHVCFYDESTGYLFTGDLIYTKTPIYAFFPSTNPADLVKSFKKVANLEKDVSKVFGGHNELGMDSSILHEARVDADFLINHSLVRFGTGIHHFQKLSVQF</sequence>
<dbReference type="InterPro" id="IPR036866">
    <property type="entry name" value="RibonucZ/Hydroxyglut_hydro"/>
</dbReference>
<organism evidence="2 3">
    <name type="scientific">Sporolactobacillus laevolacticus DSM 442</name>
    <dbReference type="NCBI Taxonomy" id="1395513"/>
    <lineage>
        <taxon>Bacteria</taxon>
        <taxon>Bacillati</taxon>
        <taxon>Bacillota</taxon>
        <taxon>Bacilli</taxon>
        <taxon>Bacillales</taxon>
        <taxon>Sporolactobacillaceae</taxon>
        <taxon>Sporolactobacillus</taxon>
    </lineage>
</organism>
<dbReference type="STRING" id="1395513.P343_15375"/>
<evidence type="ECO:0000313" key="2">
    <source>
        <dbReference type="EMBL" id="EST10735.1"/>
    </source>
</evidence>
<gene>
    <name evidence="2" type="ORF">P343_15375</name>
</gene>
<comment type="caution">
    <text evidence="2">The sequence shown here is derived from an EMBL/GenBank/DDBJ whole genome shotgun (WGS) entry which is preliminary data.</text>
</comment>
<name>V6IUQ2_9BACL</name>
<feature type="domain" description="Metallo-beta-lactamase" evidence="1">
    <location>
        <begin position="27"/>
        <end position="219"/>
    </location>
</feature>
<dbReference type="InterPro" id="IPR050855">
    <property type="entry name" value="NDM-1-like"/>
</dbReference>
<dbReference type="SMART" id="SM00849">
    <property type="entry name" value="Lactamase_B"/>
    <property type="match status" value="1"/>
</dbReference>
<dbReference type="AlphaFoldDB" id="V6IUQ2"/>
<dbReference type="InterPro" id="IPR001279">
    <property type="entry name" value="Metallo-B-lactamas"/>
</dbReference>
<evidence type="ECO:0000313" key="3">
    <source>
        <dbReference type="Proteomes" id="UP000018296"/>
    </source>
</evidence>
<dbReference type="PANTHER" id="PTHR42951:SF4">
    <property type="entry name" value="ACYL-COENZYME A THIOESTERASE MBLAC2"/>
    <property type="match status" value="1"/>
</dbReference>
<dbReference type="RefSeq" id="WP_023511296.1">
    <property type="nucleotide sequence ID" value="NZ_AWTC01000018.1"/>
</dbReference>
<keyword evidence="3" id="KW-1185">Reference proteome</keyword>
<dbReference type="SUPFAM" id="SSF56281">
    <property type="entry name" value="Metallo-hydrolase/oxidoreductase"/>
    <property type="match status" value="1"/>
</dbReference>
<dbReference type="Gene3D" id="3.60.15.10">
    <property type="entry name" value="Ribonuclease Z/Hydroxyacylglutathione hydrolase-like"/>
    <property type="match status" value="1"/>
</dbReference>
<dbReference type="Proteomes" id="UP000018296">
    <property type="component" value="Unassembled WGS sequence"/>
</dbReference>